<evidence type="ECO:0000256" key="3">
    <source>
        <dbReference type="ARBA" id="ARBA00022695"/>
    </source>
</evidence>
<organism evidence="5">
    <name type="scientific">Lotus japonicus</name>
    <name type="common">Lotus corniculatus var. japonicus</name>
    <dbReference type="NCBI Taxonomy" id="34305"/>
    <lineage>
        <taxon>Eukaryota</taxon>
        <taxon>Viridiplantae</taxon>
        <taxon>Streptophyta</taxon>
        <taxon>Embryophyta</taxon>
        <taxon>Tracheophyta</taxon>
        <taxon>Spermatophyta</taxon>
        <taxon>Magnoliopsida</taxon>
        <taxon>eudicotyledons</taxon>
        <taxon>Gunneridae</taxon>
        <taxon>Pentapetalae</taxon>
        <taxon>rosids</taxon>
        <taxon>fabids</taxon>
        <taxon>Fabales</taxon>
        <taxon>Fabaceae</taxon>
        <taxon>Papilionoideae</taxon>
        <taxon>50 kb inversion clade</taxon>
        <taxon>NPAAA clade</taxon>
        <taxon>Hologalegina</taxon>
        <taxon>robinioid clade</taxon>
        <taxon>Loteae</taxon>
        <taxon>Lotus</taxon>
    </lineage>
</organism>
<evidence type="ECO:0000256" key="4">
    <source>
        <dbReference type="ARBA" id="ARBA00023163"/>
    </source>
</evidence>
<name>I3SZB9_LOTJA</name>
<keyword evidence="1" id="KW-0240">DNA-directed RNA polymerase</keyword>
<keyword evidence="3" id="KW-0548">Nucleotidyltransferase</keyword>
<reference evidence="5" key="1">
    <citation type="submission" date="2012-05" db="EMBL/GenBank/DDBJ databases">
        <authorList>
            <person name="Krishnakumar V."/>
            <person name="Cheung F."/>
            <person name="Xiao Y."/>
            <person name="Chan A."/>
            <person name="Moskal W.A."/>
            <person name="Town C.D."/>
        </authorList>
    </citation>
    <scope>NUCLEOTIDE SEQUENCE</scope>
</reference>
<dbReference type="PANTHER" id="PTHR34995">
    <property type="entry name" value="DNA-DIRECTED RNA POLYMERASE SUBUNIT BETA"/>
    <property type="match status" value="1"/>
</dbReference>
<dbReference type="GO" id="GO:0000428">
    <property type="term" value="C:DNA-directed RNA polymerase complex"/>
    <property type="evidence" value="ECO:0007669"/>
    <property type="project" value="UniProtKB-KW"/>
</dbReference>
<evidence type="ECO:0000256" key="2">
    <source>
        <dbReference type="ARBA" id="ARBA00022679"/>
    </source>
</evidence>
<dbReference type="PANTHER" id="PTHR34995:SF1">
    <property type="entry name" value="DNA-DIRECTED RNA POLYMERASE SUBUNIT BETA"/>
    <property type="match status" value="1"/>
</dbReference>
<evidence type="ECO:0000256" key="1">
    <source>
        <dbReference type="ARBA" id="ARBA00022478"/>
    </source>
</evidence>
<keyword evidence="4" id="KW-0804">Transcription</keyword>
<keyword evidence="2" id="KW-0808">Transferase</keyword>
<protein>
    <submittedName>
        <fullName evidence="5">Uncharacterized protein</fullName>
    </submittedName>
</protein>
<dbReference type="AlphaFoldDB" id="I3SZB9"/>
<proteinExistence type="evidence at transcript level"/>
<accession>I3SZB9</accession>
<sequence length="95" mass="11119">MLLNRNKENRSFIILSSSNCFQMGPFNNVKYHNGIKEEINQFKRNHKIPIKISLGPLGVAPQIANFFSFYHLITHNKISSIKKNLQLNKFKKLFK</sequence>
<dbReference type="InterPro" id="IPR050254">
    <property type="entry name" value="RNA_pol_beta''_euk"/>
</dbReference>
<dbReference type="EMBL" id="BT145817">
    <property type="protein sequence ID" value="AFK45611.1"/>
    <property type="molecule type" value="mRNA"/>
</dbReference>
<evidence type="ECO:0000313" key="5">
    <source>
        <dbReference type="EMBL" id="AFK45611.1"/>
    </source>
</evidence>
<dbReference type="GO" id="GO:0016779">
    <property type="term" value="F:nucleotidyltransferase activity"/>
    <property type="evidence" value="ECO:0007669"/>
    <property type="project" value="UniProtKB-KW"/>
</dbReference>